<dbReference type="CDD" id="cd06225">
    <property type="entry name" value="HAMP"/>
    <property type="match status" value="1"/>
</dbReference>
<keyword evidence="18" id="KW-0346">Stress response</keyword>
<accession>A0A223S1V1</accession>
<evidence type="ECO:0000256" key="17">
    <source>
        <dbReference type="ARBA" id="ARBA00023012"/>
    </source>
</evidence>
<comment type="subcellular location">
    <subcellularLocation>
        <location evidence="4">Cell membrane</location>
        <topology evidence="4">Multi-pass membrane protein</topology>
    </subcellularLocation>
</comment>
<dbReference type="PANTHER" id="PTHR44936:SF9">
    <property type="entry name" value="SENSOR PROTEIN CREC"/>
    <property type="match status" value="1"/>
</dbReference>
<feature type="domain" description="HAMP" evidence="25">
    <location>
        <begin position="189"/>
        <end position="242"/>
    </location>
</feature>
<dbReference type="PROSITE" id="PS50885">
    <property type="entry name" value="HAMP"/>
    <property type="match status" value="1"/>
</dbReference>
<gene>
    <name evidence="26" type="ORF">CDO52_04265</name>
</gene>
<dbReference type="GO" id="GO:0000155">
    <property type="term" value="F:phosphorelay sensor kinase activity"/>
    <property type="evidence" value="ECO:0007669"/>
    <property type="project" value="InterPro"/>
</dbReference>
<evidence type="ECO:0000256" key="15">
    <source>
        <dbReference type="ARBA" id="ARBA00022912"/>
    </source>
</evidence>
<keyword evidence="13" id="KW-0067">ATP-binding</keyword>
<comment type="catalytic activity">
    <reaction evidence="1">
        <text>ATP + protein L-histidine = ADP + protein N-phospho-L-histidine.</text>
        <dbReference type="EC" id="2.7.13.3"/>
    </reaction>
</comment>
<keyword evidence="12" id="KW-0378">Hydrolase</keyword>
<name>A0A223S1V1_9ACTN</name>
<keyword evidence="16" id="KW-0472">Membrane</keyword>
<evidence type="ECO:0000256" key="18">
    <source>
        <dbReference type="ARBA" id="ARBA00023016"/>
    </source>
</evidence>
<dbReference type="KEGG" id="ngv:CDO52_04265"/>
<dbReference type="GO" id="GO:0005886">
    <property type="term" value="C:plasma membrane"/>
    <property type="evidence" value="ECO:0007669"/>
    <property type="project" value="UniProtKB-SubCell"/>
</dbReference>
<dbReference type="Proteomes" id="UP000215005">
    <property type="component" value="Chromosome"/>
</dbReference>
<dbReference type="OrthoDB" id="9786919at2"/>
<dbReference type="CDD" id="cd00075">
    <property type="entry name" value="HATPase"/>
    <property type="match status" value="1"/>
</dbReference>
<dbReference type="AlphaFoldDB" id="A0A223S1V1"/>
<dbReference type="SMART" id="SM00304">
    <property type="entry name" value="HAMP"/>
    <property type="match status" value="1"/>
</dbReference>
<dbReference type="PROSITE" id="PS50109">
    <property type="entry name" value="HIS_KIN"/>
    <property type="match status" value="1"/>
</dbReference>
<evidence type="ECO:0000256" key="2">
    <source>
        <dbReference type="ARBA" id="ARBA00001936"/>
    </source>
</evidence>
<dbReference type="Gene3D" id="1.10.287.130">
    <property type="match status" value="1"/>
</dbReference>
<evidence type="ECO:0000256" key="8">
    <source>
        <dbReference type="ARBA" id="ARBA00022679"/>
    </source>
</evidence>
<evidence type="ECO:0000256" key="14">
    <source>
        <dbReference type="ARBA" id="ARBA00022842"/>
    </source>
</evidence>
<evidence type="ECO:0000256" key="13">
    <source>
        <dbReference type="ARBA" id="ARBA00022840"/>
    </source>
</evidence>
<evidence type="ECO:0000256" key="12">
    <source>
        <dbReference type="ARBA" id="ARBA00022801"/>
    </source>
</evidence>
<keyword evidence="19" id="KW-0843">Virulence</keyword>
<evidence type="ECO:0000256" key="22">
    <source>
        <dbReference type="ARBA" id="ARBA00041776"/>
    </source>
</evidence>
<evidence type="ECO:0000256" key="7">
    <source>
        <dbReference type="ARBA" id="ARBA00022553"/>
    </source>
</evidence>
<dbReference type="RefSeq" id="WP_094932213.1">
    <property type="nucleotide sequence ID" value="NZ_CP022753.1"/>
</dbReference>
<keyword evidence="15" id="KW-0904">Protein phosphatase</keyword>
<dbReference type="SMART" id="SM00388">
    <property type="entry name" value="HisKA"/>
    <property type="match status" value="1"/>
</dbReference>
<dbReference type="EC" id="2.7.13.3" evidence="5"/>
<keyword evidence="17" id="KW-0902">Two-component regulatory system</keyword>
<dbReference type="InterPro" id="IPR003661">
    <property type="entry name" value="HisK_dim/P_dom"/>
</dbReference>
<evidence type="ECO:0000256" key="23">
    <source>
        <dbReference type="SAM" id="MobiDB-lite"/>
    </source>
</evidence>
<keyword evidence="9" id="KW-0812">Transmembrane</keyword>
<dbReference type="InterPro" id="IPR004358">
    <property type="entry name" value="Sig_transdc_His_kin-like_C"/>
</dbReference>
<dbReference type="Gene3D" id="3.30.565.10">
    <property type="entry name" value="Histidine kinase-like ATPase, C-terminal domain"/>
    <property type="match status" value="1"/>
</dbReference>
<evidence type="ECO:0000256" key="4">
    <source>
        <dbReference type="ARBA" id="ARBA00004651"/>
    </source>
</evidence>
<dbReference type="SUPFAM" id="SSF158472">
    <property type="entry name" value="HAMP domain-like"/>
    <property type="match status" value="1"/>
</dbReference>
<keyword evidence="8" id="KW-0808">Transferase</keyword>
<dbReference type="InterPro" id="IPR005467">
    <property type="entry name" value="His_kinase_dom"/>
</dbReference>
<keyword evidence="10" id="KW-0547">Nucleotide-binding</keyword>
<keyword evidence="20" id="KW-0464">Manganese</keyword>
<evidence type="ECO:0000256" key="20">
    <source>
        <dbReference type="ARBA" id="ARBA00023211"/>
    </source>
</evidence>
<evidence type="ECO:0000259" key="25">
    <source>
        <dbReference type="PROSITE" id="PS50885"/>
    </source>
</evidence>
<feature type="compositionally biased region" description="Low complexity" evidence="23">
    <location>
        <begin position="402"/>
        <end position="413"/>
    </location>
</feature>
<dbReference type="InterPro" id="IPR036097">
    <property type="entry name" value="HisK_dim/P_sf"/>
</dbReference>
<dbReference type="SMART" id="SM00387">
    <property type="entry name" value="HATPase_c"/>
    <property type="match status" value="1"/>
</dbReference>
<evidence type="ECO:0000256" key="10">
    <source>
        <dbReference type="ARBA" id="ARBA00022741"/>
    </source>
</evidence>
<evidence type="ECO:0000259" key="24">
    <source>
        <dbReference type="PROSITE" id="PS50109"/>
    </source>
</evidence>
<protein>
    <recommendedName>
        <fullName evidence="21">Signal transduction histidine-protein kinase/phosphatase MprB</fullName>
        <ecNumber evidence="5">2.7.13.3</ecNumber>
    </recommendedName>
    <alternativeName>
        <fullName evidence="22">Mycobacterial persistence regulator B</fullName>
    </alternativeName>
</protein>
<evidence type="ECO:0000256" key="1">
    <source>
        <dbReference type="ARBA" id="ARBA00000085"/>
    </source>
</evidence>
<dbReference type="Gene3D" id="6.10.340.10">
    <property type="match status" value="1"/>
</dbReference>
<dbReference type="Pfam" id="PF00672">
    <property type="entry name" value="HAMP"/>
    <property type="match status" value="1"/>
</dbReference>
<dbReference type="GO" id="GO:0005524">
    <property type="term" value="F:ATP binding"/>
    <property type="evidence" value="ECO:0007669"/>
    <property type="project" value="UniProtKB-KW"/>
</dbReference>
<dbReference type="PRINTS" id="PR00344">
    <property type="entry name" value="BCTRLSENSOR"/>
</dbReference>
<sequence length="499" mass="52934">MLRRLLFILVPMAFLLVAALALPLGTVMAQQETQQVYVDRLSDVGRFASLGDTAMRTGRLEALDSELKRYEELYGIDVAVADPAGEVVVASVPTDQAAELLDGARAREVMTPALAGFRPEPPTAVWPWESDPLVLAEPIGRDSEVAGVVVLVSPTDRLRAAILVDWAGLSLLSLVPLTGLAASAWPLSRWVLRPVQRLDDATAAVAQGDLSVRADAAGGPPELRRLAESFNAMVDVVQKAVQRQRAFVSDASHQLRNPLASLRLAVENLAPFLTGPDARAAHQDAVEEAMAMHRMLNSLLAMTRLESFSGAEPVDLDTVLDAHAARWRVLGAQRGITVETRVPDGLRLMAPPGGLGSVLDELMTNAGRLSDGSRVELRVRSADRSDAPARSAVDGADDGAHDGAAASADSGPDLVELHVSDDGVGLTDEERAGALRRFWRAAKHQNTDGTGLGLAICAELVRGAGGELRLESGLPRPDGTGHGLDVVIRLPRAPAAPLR</sequence>
<proteinExistence type="predicted"/>
<organism evidence="26 27">
    <name type="scientific">Nocardiopsis gilva YIM 90087</name>
    <dbReference type="NCBI Taxonomy" id="1235441"/>
    <lineage>
        <taxon>Bacteria</taxon>
        <taxon>Bacillati</taxon>
        <taxon>Actinomycetota</taxon>
        <taxon>Actinomycetes</taxon>
        <taxon>Streptosporangiales</taxon>
        <taxon>Nocardiopsidaceae</taxon>
        <taxon>Nocardiopsis</taxon>
    </lineage>
</organism>
<dbReference type="GO" id="GO:0004721">
    <property type="term" value="F:phosphoprotein phosphatase activity"/>
    <property type="evidence" value="ECO:0007669"/>
    <property type="project" value="UniProtKB-KW"/>
</dbReference>
<evidence type="ECO:0000256" key="5">
    <source>
        <dbReference type="ARBA" id="ARBA00012438"/>
    </source>
</evidence>
<dbReference type="InterPro" id="IPR003594">
    <property type="entry name" value="HATPase_dom"/>
</dbReference>
<evidence type="ECO:0000256" key="9">
    <source>
        <dbReference type="ARBA" id="ARBA00022692"/>
    </source>
</evidence>
<keyword evidence="27" id="KW-1185">Reference proteome</keyword>
<evidence type="ECO:0000256" key="21">
    <source>
        <dbReference type="ARBA" id="ARBA00040454"/>
    </source>
</evidence>
<evidence type="ECO:0000313" key="27">
    <source>
        <dbReference type="Proteomes" id="UP000215005"/>
    </source>
</evidence>
<evidence type="ECO:0000256" key="19">
    <source>
        <dbReference type="ARBA" id="ARBA00023026"/>
    </source>
</evidence>
<dbReference type="Pfam" id="PF00512">
    <property type="entry name" value="HisKA"/>
    <property type="match status" value="1"/>
</dbReference>
<feature type="domain" description="Histidine kinase" evidence="24">
    <location>
        <begin position="250"/>
        <end position="494"/>
    </location>
</feature>
<comment type="cofactor">
    <cofactor evidence="3">
        <name>Mg(2+)</name>
        <dbReference type="ChEBI" id="CHEBI:18420"/>
    </cofactor>
</comment>
<dbReference type="InterPro" id="IPR036890">
    <property type="entry name" value="HATPase_C_sf"/>
</dbReference>
<keyword evidence="16" id="KW-1133">Transmembrane helix</keyword>
<evidence type="ECO:0000256" key="11">
    <source>
        <dbReference type="ARBA" id="ARBA00022777"/>
    </source>
</evidence>
<reference evidence="26 27" key="1">
    <citation type="submission" date="2017-08" db="EMBL/GenBank/DDBJ databases">
        <title>The complete genome sequence of Nocardiopsis gilva YIM 90087.</title>
        <authorList>
            <person name="Yin M."/>
            <person name="Tang S."/>
        </authorList>
    </citation>
    <scope>NUCLEOTIDE SEQUENCE [LARGE SCALE GENOMIC DNA]</scope>
    <source>
        <strain evidence="26 27">YIM 90087</strain>
    </source>
</reference>
<evidence type="ECO:0000256" key="6">
    <source>
        <dbReference type="ARBA" id="ARBA00022475"/>
    </source>
</evidence>
<comment type="cofactor">
    <cofactor evidence="2">
        <name>Mn(2+)</name>
        <dbReference type="ChEBI" id="CHEBI:29035"/>
    </cofactor>
</comment>
<feature type="region of interest" description="Disordered" evidence="23">
    <location>
        <begin position="379"/>
        <end position="413"/>
    </location>
</feature>
<dbReference type="SUPFAM" id="SSF55874">
    <property type="entry name" value="ATPase domain of HSP90 chaperone/DNA topoisomerase II/histidine kinase"/>
    <property type="match status" value="1"/>
</dbReference>
<dbReference type="InterPro" id="IPR050980">
    <property type="entry name" value="2C_sensor_his_kinase"/>
</dbReference>
<dbReference type="EMBL" id="CP022753">
    <property type="protein sequence ID" value="ASU82101.1"/>
    <property type="molecule type" value="Genomic_DNA"/>
</dbReference>
<keyword evidence="6" id="KW-1003">Cell membrane</keyword>
<dbReference type="SUPFAM" id="SSF47384">
    <property type="entry name" value="Homodimeric domain of signal transducing histidine kinase"/>
    <property type="match status" value="1"/>
</dbReference>
<evidence type="ECO:0000256" key="3">
    <source>
        <dbReference type="ARBA" id="ARBA00001946"/>
    </source>
</evidence>
<keyword evidence="7" id="KW-0597">Phosphoprotein</keyword>
<dbReference type="PANTHER" id="PTHR44936">
    <property type="entry name" value="SENSOR PROTEIN CREC"/>
    <property type="match status" value="1"/>
</dbReference>
<keyword evidence="14" id="KW-0460">Magnesium</keyword>
<evidence type="ECO:0000313" key="26">
    <source>
        <dbReference type="EMBL" id="ASU82101.1"/>
    </source>
</evidence>
<evidence type="ECO:0000256" key="16">
    <source>
        <dbReference type="ARBA" id="ARBA00022989"/>
    </source>
</evidence>
<dbReference type="CDD" id="cd00082">
    <property type="entry name" value="HisKA"/>
    <property type="match status" value="1"/>
</dbReference>
<dbReference type="InterPro" id="IPR003660">
    <property type="entry name" value="HAMP_dom"/>
</dbReference>
<dbReference type="Pfam" id="PF02518">
    <property type="entry name" value="HATPase_c"/>
    <property type="match status" value="1"/>
</dbReference>
<keyword evidence="11 26" id="KW-0418">Kinase</keyword>